<keyword evidence="2" id="KW-1185">Reference proteome</keyword>
<dbReference type="Gene3D" id="3.30.420.10">
    <property type="entry name" value="Ribonuclease H-like superfamily/Ribonuclease H"/>
    <property type="match status" value="1"/>
</dbReference>
<accession>A0AAW1MHP5</accession>
<dbReference type="EMBL" id="JASPKY010000045">
    <property type="protein sequence ID" value="KAK9745764.1"/>
    <property type="molecule type" value="Genomic_DNA"/>
</dbReference>
<protein>
    <submittedName>
        <fullName evidence="1">Uncharacterized protein</fullName>
    </submittedName>
</protein>
<evidence type="ECO:0000313" key="1">
    <source>
        <dbReference type="EMBL" id="KAK9745764.1"/>
    </source>
</evidence>
<organism evidence="1 2">
    <name type="scientific">Popillia japonica</name>
    <name type="common">Japanese beetle</name>
    <dbReference type="NCBI Taxonomy" id="7064"/>
    <lineage>
        <taxon>Eukaryota</taxon>
        <taxon>Metazoa</taxon>
        <taxon>Ecdysozoa</taxon>
        <taxon>Arthropoda</taxon>
        <taxon>Hexapoda</taxon>
        <taxon>Insecta</taxon>
        <taxon>Pterygota</taxon>
        <taxon>Neoptera</taxon>
        <taxon>Endopterygota</taxon>
        <taxon>Coleoptera</taxon>
        <taxon>Polyphaga</taxon>
        <taxon>Scarabaeiformia</taxon>
        <taxon>Scarabaeidae</taxon>
        <taxon>Rutelinae</taxon>
        <taxon>Popillia</taxon>
    </lineage>
</organism>
<dbReference type="Proteomes" id="UP001458880">
    <property type="component" value="Unassembled WGS sequence"/>
</dbReference>
<dbReference type="AlphaFoldDB" id="A0AAW1MHP5"/>
<comment type="caution">
    <text evidence="1">The sequence shown here is derived from an EMBL/GenBank/DDBJ whole genome shotgun (WGS) entry which is preliminary data.</text>
</comment>
<dbReference type="InterPro" id="IPR036397">
    <property type="entry name" value="RNaseH_sf"/>
</dbReference>
<evidence type="ECO:0000313" key="2">
    <source>
        <dbReference type="Proteomes" id="UP001458880"/>
    </source>
</evidence>
<proteinExistence type="predicted"/>
<name>A0AAW1MHP5_POPJA</name>
<gene>
    <name evidence="1" type="ORF">QE152_g6602</name>
</gene>
<sequence length="121" mass="14078">MECIREYRISINVLFIEKPYLIFIFLGVGPNFHLLHNIAHTANIVQNYLNEFDGFLGVASSKPKQEHVWYHIGWAPQNRRVPPRTLKELEAVVTEEWNQVSPDYIGGLIESLPTRMQIFVN</sequence>
<reference evidence="1 2" key="1">
    <citation type="journal article" date="2024" name="BMC Genomics">
        <title>De novo assembly and annotation of Popillia japonica's genome with initial clues to its potential as an invasive pest.</title>
        <authorList>
            <person name="Cucini C."/>
            <person name="Boschi S."/>
            <person name="Funari R."/>
            <person name="Cardaioli E."/>
            <person name="Iannotti N."/>
            <person name="Marturano G."/>
            <person name="Paoli F."/>
            <person name="Bruttini M."/>
            <person name="Carapelli A."/>
            <person name="Frati F."/>
            <person name="Nardi F."/>
        </authorList>
    </citation>
    <scope>NUCLEOTIDE SEQUENCE [LARGE SCALE GENOMIC DNA]</scope>
    <source>
        <strain evidence="1">DMR45628</strain>
    </source>
</reference>
<dbReference type="GO" id="GO:0003676">
    <property type="term" value="F:nucleic acid binding"/>
    <property type="evidence" value="ECO:0007669"/>
    <property type="project" value="InterPro"/>
</dbReference>